<evidence type="ECO:0000313" key="1">
    <source>
        <dbReference type="EMBL" id="KIK96343.1"/>
    </source>
</evidence>
<protein>
    <submittedName>
        <fullName evidence="1">Uncharacterized protein</fullName>
    </submittedName>
</protein>
<keyword evidence="2" id="KW-1185">Reference proteome</keyword>
<dbReference type="Proteomes" id="UP000054538">
    <property type="component" value="Unassembled WGS sequence"/>
</dbReference>
<accession>A0A0D0DSD4</accession>
<sequence>MIAQDHVTNTFHGDIRLKVLRKVRVARCAMPKVACCRWGHHLLSASCGGCWKFGCLGGTCDTMSDDFAVHGNDLAVINTALCHGTATLRAVWITKVGCLPSSCAALGRGL</sequence>
<dbReference type="InParanoid" id="A0A0D0DSD4"/>
<gene>
    <name evidence="1" type="ORF">PAXRUDRAFT_313826</name>
</gene>
<organism evidence="1 2">
    <name type="scientific">Paxillus rubicundulus Ve08.2h10</name>
    <dbReference type="NCBI Taxonomy" id="930991"/>
    <lineage>
        <taxon>Eukaryota</taxon>
        <taxon>Fungi</taxon>
        <taxon>Dikarya</taxon>
        <taxon>Basidiomycota</taxon>
        <taxon>Agaricomycotina</taxon>
        <taxon>Agaricomycetes</taxon>
        <taxon>Agaricomycetidae</taxon>
        <taxon>Boletales</taxon>
        <taxon>Paxilineae</taxon>
        <taxon>Paxillaceae</taxon>
        <taxon>Paxillus</taxon>
    </lineage>
</organism>
<reference evidence="1 2" key="1">
    <citation type="submission" date="2014-04" db="EMBL/GenBank/DDBJ databases">
        <authorList>
            <consortium name="DOE Joint Genome Institute"/>
            <person name="Kuo A."/>
            <person name="Kohler A."/>
            <person name="Jargeat P."/>
            <person name="Nagy L.G."/>
            <person name="Floudas D."/>
            <person name="Copeland A."/>
            <person name="Barry K.W."/>
            <person name="Cichocki N."/>
            <person name="Veneault-Fourrey C."/>
            <person name="LaButti K."/>
            <person name="Lindquist E.A."/>
            <person name="Lipzen A."/>
            <person name="Lundell T."/>
            <person name="Morin E."/>
            <person name="Murat C."/>
            <person name="Sun H."/>
            <person name="Tunlid A."/>
            <person name="Henrissat B."/>
            <person name="Grigoriev I.V."/>
            <person name="Hibbett D.S."/>
            <person name="Martin F."/>
            <person name="Nordberg H.P."/>
            <person name="Cantor M.N."/>
            <person name="Hua S.X."/>
        </authorList>
    </citation>
    <scope>NUCLEOTIDE SEQUENCE [LARGE SCALE GENOMIC DNA]</scope>
    <source>
        <strain evidence="1 2">Ve08.2h10</strain>
    </source>
</reference>
<reference evidence="2" key="2">
    <citation type="submission" date="2015-01" db="EMBL/GenBank/DDBJ databases">
        <title>Evolutionary Origins and Diversification of the Mycorrhizal Mutualists.</title>
        <authorList>
            <consortium name="DOE Joint Genome Institute"/>
            <consortium name="Mycorrhizal Genomics Consortium"/>
            <person name="Kohler A."/>
            <person name="Kuo A."/>
            <person name="Nagy L.G."/>
            <person name="Floudas D."/>
            <person name="Copeland A."/>
            <person name="Barry K.W."/>
            <person name="Cichocki N."/>
            <person name="Veneault-Fourrey C."/>
            <person name="LaButti K."/>
            <person name="Lindquist E.A."/>
            <person name="Lipzen A."/>
            <person name="Lundell T."/>
            <person name="Morin E."/>
            <person name="Murat C."/>
            <person name="Riley R."/>
            <person name="Ohm R."/>
            <person name="Sun H."/>
            <person name="Tunlid A."/>
            <person name="Henrissat B."/>
            <person name="Grigoriev I.V."/>
            <person name="Hibbett D.S."/>
            <person name="Martin F."/>
        </authorList>
    </citation>
    <scope>NUCLEOTIDE SEQUENCE [LARGE SCALE GENOMIC DNA]</scope>
    <source>
        <strain evidence="2">Ve08.2h10</strain>
    </source>
</reference>
<dbReference type="EMBL" id="KN824991">
    <property type="protein sequence ID" value="KIK96343.1"/>
    <property type="molecule type" value="Genomic_DNA"/>
</dbReference>
<proteinExistence type="predicted"/>
<dbReference type="AlphaFoldDB" id="A0A0D0DSD4"/>
<name>A0A0D0DSD4_9AGAM</name>
<dbReference type="HOGENOM" id="CLU_2171845_0_0_1"/>
<evidence type="ECO:0000313" key="2">
    <source>
        <dbReference type="Proteomes" id="UP000054538"/>
    </source>
</evidence>